<dbReference type="Proteomes" id="UP000305729">
    <property type="component" value="Chromosome 1"/>
</dbReference>
<accession>A0A5S3V3Z7</accession>
<proteinExistence type="predicted"/>
<sequence>MKCNFILSAILFIFLIGCTVKPLTLDKSTGFFPANKTVSQEDVRVKLPIKGKSGYQFVYLSQYIKPELHDSIQESYRTLHTQSLSQLNMGKVLNSKQFKELMSQNGIDKKNVSFSNSGLTKLAKKVGPFLKIHIRLEAENSEWDRYTIEVFDPVQGKEVFNVSTVPLILFTTEKDMIYPSINELIKWWEGQEN</sequence>
<reference evidence="1 2" key="1">
    <citation type="submission" date="2019-10" db="EMBL/GenBank/DDBJ databases">
        <title>Pseudoalteromonas rubra S4059.</title>
        <authorList>
            <person name="Paulsen S."/>
            <person name="Wang X."/>
        </authorList>
    </citation>
    <scope>NUCLEOTIDE SEQUENCE [LARGE SCALE GENOMIC DNA]</scope>
    <source>
        <strain evidence="1 2">S4059</strain>
    </source>
</reference>
<organism evidence="1 2">
    <name type="scientific">Pseudoalteromonas rubra</name>
    <dbReference type="NCBI Taxonomy" id="43658"/>
    <lineage>
        <taxon>Bacteria</taxon>
        <taxon>Pseudomonadati</taxon>
        <taxon>Pseudomonadota</taxon>
        <taxon>Gammaproteobacteria</taxon>
        <taxon>Alteromonadales</taxon>
        <taxon>Pseudoalteromonadaceae</taxon>
        <taxon>Pseudoalteromonas</taxon>
    </lineage>
</organism>
<protein>
    <recommendedName>
        <fullName evidence="3">Lipoprotein</fullName>
    </recommendedName>
</protein>
<name>A0A5S3V3Z7_9GAMM</name>
<dbReference type="RefSeq" id="WP_138536512.1">
    <property type="nucleotide sequence ID" value="NZ_CP045429.1"/>
</dbReference>
<dbReference type="EMBL" id="CP045429">
    <property type="protein sequence ID" value="QPB83519.1"/>
    <property type="molecule type" value="Genomic_DNA"/>
</dbReference>
<evidence type="ECO:0000313" key="1">
    <source>
        <dbReference type="EMBL" id="QPB83519.1"/>
    </source>
</evidence>
<dbReference type="AlphaFoldDB" id="A0A5S3V3Z7"/>
<evidence type="ECO:0000313" key="2">
    <source>
        <dbReference type="Proteomes" id="UP000305729"/>
    </source>
</evidence>
<dbReference type="PROSITE" id="PS51257">
    <property type="entry name" value="PROKAR_LIPOPROTEIN"/>
    <property type="match status" value="1"/>
</dbReference>
<evidence type="ECO:0008006" key="3">
    <source>
        <dbReference type="Google" id="ProtNLM"/>
    </source>
</evidence>
<gene>
    <name evidence="1" type="ORF">CWC22_011175</name>
</gene>